<dbReference type="GO" id="GO:0005737">
    <property type="term" value="C:cytoplasm"/>
    <property type="evidence" value="ECO:0007669"/>
    <property type="project" value="UniProtKB-SubCell"/>
</dbReference>
<evidence type="ECO:0000256" key="7">
    <source>
        <dbReference type="ARBA" id="ARBA00023014"/>
    </source>
</evidence>
<keyword evidence="1 9" id="KW-0004">4Fe-4S</keyword>
<dbReference type="InterPro" id="IPR058240">
    <property type="entry name" value="rSAM_sf"/>
</dbReference>
<evidence type="ECO:0000256" key="2">
    <source>
        <dbReference type="ARBA" id="ARBA00022490"/>
    </source>
</evidence>
<dbReference type="PANTHER" id="PTHR10949">
    <property type="entry name" value="LIPOYL SYNTHASE"/>
    <property type="match status" value="1"/>
</dbReference>
<keyword evidence="12" id="KW-1185">Reference proteome</keyword>
<evidence type="ECO:0000256" key="4">
    <source>
        <dbReference type="ARBA" id="ARBA00022691"/>
    </source>
</evidence>
<keyword evidence="3 9" id="KW-0808">Transferase</keyword>
<dbReference type="EMBL" id="FNZA01000005">
    <property type="protein sequence ID" value="SEJ22768.1"/>
    <property type="molecule type" value="Genomic_DNA"/>
</dbReference>
<evidence type="ECO:0000256" key="5">
    <source>
        <dbReference type="ARBA" id="ARBA00022723"/>
    </source>
</evidence>
<dbReference type="PIRSF" id="PIRSF005963">
    <property type="entry name" value="Lipoyl_synth"/>
    <property type="match status" value="1"/>
</dbReference>
<dbReference type="AlphaFoldDB" id="A0A1H6X189"/>
<dbReference type="STRING" id="856736.SAMN04488058_10544"/>
<dbReference type="UniPathway" id="UPA00538">
    <property type="reaction ID" value="UER00593"/>
</dbReference>
<dbReference type="SMART" id="SM00729">
    <property type="entry name" value="Elp3"/>
    <property type="match status" value="1"/>
</dbReference>
<dbReference type="SUPFAM" id="SSF102114">
    <property type="entry name" value="Radical SAM enzymes"/>
    <property type="match status" value="1"/>
</dbReference>
<dbReference type="NCBIfam" id="TIGR00510">
    <property type="entry name" value="lipA"/>
    <property type="match status" value="1"/>
</dbReference>
<dbReference type="GO" id="GO:0016992">
    <property type="term" value="F:lipoate synthase activity"/>
    <property type="evidence" value="ECO:0007669"/>
    <property type="project" value="UniProtKB-UniRule"/>
</dbReference>
<dbReference type="InterPro" id="IPR007197">
    <property type="entry name" value="rSAM"/>
</dbReference>
<feature type="binding site" evidence="9">
    <location>
        <position position="93"/>
    </location>
    <ligand>
        <name>[4Fe-4S] cluster</name>
        <dbReference type="ChEBI" id="CHEBI:49883"/>
        <label>2</label>
        <note>4Fe-4S-S-AdoMet</note>
    </ligand>
</feature>
<dbReference type="PANTHER" id="PTHR10949:SF0">
    <property type="entry name" value="LIPOYL SYNTHASE, MITOCHONDRIAL"/>
    <property type="match status" value="1"/>
</dbReference>
<evidence type="ECO:0000313" key="12">
    <source>
        <dbReference type="Proteomes" id="UP000199223"/>
    </source>
</evidence>
<dbReference type="InterPro" id="IPR003698">
    <property type="entry name" value="Lipoyl_synth"/>
</dbReference>
<reference evidence="12" key="1">
    <citation type="submission" date="2016-10" db="EMBL/GenBank/DDBJ databases">
        <authorList>
            <person name="Varghese N."/>
            <person name="Submissions S."/>
        </authorList>
    </citation>
    <scope>NUCLEOTIDE SEQUENCE [LARGE SCALE GENOMIC DNA]</scope>
    <source>
        <strain evidence="12">CGMCC 1.10218</strain>
    </source>
</reference>
<dbReference type="EC" id="2.8.1.8" evidence="9"/>
<dbReference type="GO" id="GO:0046872">
    <property type="term" value="F:metal ion binding"/>
    <property type="evidence" value="ECO:0007669"/>
    <property type="project" value="UniProtKB-KW"/>
</dbReference>
<evidence type="ECO:0000256" key="3">
    <source>
        <dbReference type="ARBA" id="ARBA00022679"/>
    </source>
</evidence>
<dbReference type="PROSITE" id="PS51918">
    <property type="entry name" value="RADICAL_SAM"/>
    <property type="match status" value="1"/>
</dbReference>
<proteinExistence type="inferred from homology"/>
<feature type="binding site" evidence="9">
    <location>
        <position position="68"/>
    </location>
    <ligand>
        <name>[4Fe-4S] cluster</name>
        <dbReference type="ChEBI" id="CHEBI:49883"/>
        <label>1</label>
    </ligand>
</feature>
<dbReference type="InterPro" id="IPR006638">
    <property type="entry name" value="Elp3/MiaA/NifB-like_rSAM"/>
</dbReference>
<protein>
    <recommendedName>
        <fullName evidence="9">Lipoyl synthase</fullName>
        <ecNumber evidence="9">2.8.1.8</ecNumber>
    </recommendedName>
    <alternativeName>
        <fullName evidence="9">Lip-syn</fullName>
        <shortName evidence="9">LS</shortName>
    </alternativeName>
    <alternativeName>
        <fullName evidence="9">Lipoate synthase</fullName>
    </alternativeName>
    <alternativeName>
        <fullName evidence="9">Lipoic acid synthase</fullName>
    </alternativeName>
    <alternativeName>
        <fullName evidence="9">Sulfur insertion protein LipA</fullName>
    </alternativeName>
</protein>
<evidence type="ECO:0000259" key="10">
    <source>
        <dbReference type="PROSITE" id="PS51918"/>
    </source>
</evidence>
<comment type="catalytic activity">
    <reaction evidence="8 9">
        <text>[[Fe-S] cluster scaffold protein carrying a second [4Fe-4S](2+) cluster] + N(6)-octanoyl-L-lysyl-[protein] + 2 oxidized [2Fe-2S]-[ferredoxin] + 2 S-adenosyl-L-methionine + 4 H(+) = [[Fe-S] cluster scaffold protein] + N(6)-[(R)-dihydrolipoyl]-L-lysyl-[protein] + 4 Fe(3+) + 2 hydrogen sulfide + 2 5'-deoxyadenosine + 2 L-methionine + 2 reduced [2Fe-2S]-[ferredoxin]</text>
        <dbReference type="Rhea" id="RHEA:16585"/>
        <dbReference type="Rhea" id="RHEA-COMP:9928"/>
        <dbReference type="Rhea" id="RHEA-COMP:10000"/>
        <dbReference type="Rhea" id="RHEA-COMP:10001"/>
        <dbReference type="Rhea" id="RHEA-COMP:10475"/>
        <dbReference type="Rhea" id="RHEA-COMP:14568"/>
        <dbReference type="Rhea" id="RHEA-COMP:14569"/>
        <dbReference type="ChEBI" id="CHEBI:15378"/>
        <dbReference type="ChEBI" id="CHEBI:17319"/>
        <dbReference type="ChEBI" id="CHEBI:29034"/>
        <dbReference type="ChEBI" id="CHEBI:29919"/>
        <dbReference type="ChEBI" id="CHEBI:33722"/>
        <dbReference type="ChEBI" id="CHEBI:33737"/>
        <dbReference type="ChEBI" id="CHEBI:33738"/>
        <dbReference type="ChEBI" id="CHEBI:57844"/>
        <dbReference type="ChEBI" id="CHEBI:59789"/>
        <dbReference type="ChEBI" id="CHEBI:78809"/>
        <dbReference type="ChEBI" id="CHEBI:83100"/>
        <dbReference type="EC" id="2.8.1.8"/>
    </reaction>
</comment>
<keyword evidence="6 9" id="KW-0408">Iron</keyword>
<dbReference type="FunFam" id="3.20.20.70:FF:000040">
    <property type="entry name" value="Lipoyl synthase"/>
    <property type="match status" value="1"/>
</dbReference>
<dbReference type="OrthoDB" id="9787898at2"/>
<dbReference type="InterPro" id="IPR031691">
    <property type="entry name" value="LIAS_N"/>
</dbReference>
<feature type="binding site" evidence="9">
    <location>
        <position position="63"/>
    </location>
    <ligand>
        <name>[4Fe-4S] cluster</name>
        <dbReference type="ChEBI" id="CHEBI:49883"/>
        <label>1</label>
    </ligand>
</feature>
<dbReference type="SFLD" id="SFLDF00271">
    <property type="entry name" value="lipoyl_synthase"/>
    <property type="match status" value="1"/>
</dbReference>
<comment type="function">
    <text evidence="9">Catalyzes the radical-mediated insertion of two sulfur atoms into the C-6 and C-8 positions of the octanoyl moiety bound to the lipoyl domains of lipoate-dependent enzymes, thereby converting the octanoylated domains into lipoylated derivatives.</text>
</comment>
<dbReference type="Pfam" id="PF04055">
    <property type="entry name" value="Radical_SAM"/>
    <property type="match status" value="1"/>
</dbReference>
<dbReference type="NCBIfam" id="NF004019">
    <property type="entry name" value="PRK05481.1"/>
    <property type="match status" value="1"/>
</dbReference>
<keyword evidence="5 9" id="KW-0479">Metal-binding</keyword>
<organism evidence="11 12">
    <name type="scientific">Deinococcus reticulitermitis</name>
    <dbReference type="NCBI Taxonomy" id="856736"/>
    <lineage>
        <taxon>Bacteria</taxon>
        <taxon>Thermotogati</taxon>
        <taxon>Deinococcota</taxon>
        <taxon>Deinococci</taxon>
        <taxon>Deinococcales</taxon>
        <taxon>Deinococcaceae</taxon>
        <taxon>Deinococcus</taxon>
    </lineage>
</organism>
<name>A0A1H6X189_9DEIO</name>
<evidence type="ECO:0000256" key="1">
    <source>
        <dbReference type="ARBA" id="ARBA00022485"/>
    </source>
</evidence>
<dbReference type="SFLD" id="SFLDS00029">
    <property type="entry name" value="Radical_SAM"/>
    <property type="match status" value="1"/>
</dbReference>
<evidence type="ECO:0000256" key="6">
    <source>
        <dbReference type="ARBA" id="ARBA00023004"/>
    </source>
</evidence>
<dbReference type="SFLD" id="SFLDG01058">
    <property type="entry name" value="lipoyl_synthase_like"/>
    <property type="match status" value="1"/>
</dbReference>
<dbReference type="Pfam" id="PF16881">
    <property type="entry name" value="LIAS_N"/>
    <property type="match status" value="1"/>
</dbReference>
<evidence type="ECO:0000256" key="8">
    <source>
        <dbReference type="ARBA" id="ARBA00047326"/>
    </source>
</evidence>
<dbReference type="GO" id="GO:0051539">
    <property type="term" value="F:4 iron, 4 sulfur cluster binding"/>
    <property type="evidence" value="ECO:0007669"/>
    <property type="project" value="UniProtKB-UniRule"/>
</dbReference>
<feature type="binding site" evidence="9">
    <location>
        <position position="89"/>
    </location>
    <ligand>
        <name>[4Fe-4S] cluster</name>
        <dbReference type="ChEBI" id="CHEBI:49883"/>
        <label>2</label>
        <note>4Fe-4S-S-AdoMet</note>
    </ligand>
</feature>
<keyword evidence="2 9" id="KW-0963">Cytoplasm</keyword>
<feature type="binding site" evidence="9">
    <location>
        <position position="74"/>
    </location>
    <ligand>
        <name>[4Fe-4S] cluster</name>
        <dbReference type="ChEBI" id="CHEBI:49883"/>
        <label>1</label>
    </ligand>
</feature>
<feature type="domain" description="Radical SAM core" evidence="10">
    <location>
        <begin position="75"/>
        <end position="293"/>
    </location>
</feature>
<feature type="binding site" evidence="9">
    <location>
        <position position="96"/>
    </location>
    <ligand>
        <name>[4Fe-4S] cluster</name>
        <dbReference type="ChEBI" id="CHEBI:49883"/>
        <label>2</label>
        <note>4Fe-4S-S-AdoMet</note>
    </ligand>
</feature>
<dbReference type="Gene3D" id="3.20.20.70">
    <property type="entry name" value="Aldolase class I"/>
    <property type="match status" value="1"/>
</dbReference>
<sequence length="334" mass="37349">MTQQDPNIQREQEVKFIKNGIYRKDSVPVREKKPAWLKVTIPTGQVYGEVRKIVKEHRLHTVCEEAMCPNIGECWSRGTATFMLMGHVCTRACRFCAVDTGNPMGRLDLDEPRSVADSVRLMDLKYVVLTSVDRDDLPDGGAYHFAKTVKAIKEVNPQTRVEALTPDFGGNTACVDLVLESGVDTYAQNLETVRRLTHPVRDIRASYDQTLAVLAHAKRARPDVITKTSIMLGLGETRAEIREAMEDCRAAGVDVLTFGQYLRPTMHHLPVERYVTPAEFDEIREEGMALGFMEVVSGPLVRSSYKAEQIVMDKPGGLPQHLAHLEEGSELSLI</sequence>
<dbReference type="HAMAP" id="MF_00206">
    <property type="entry name" value="Lipoyl_synth"/>
    <property type="match status" value="1"/>
</dbReference>
<dbReference type="CDD" id="cd01335">
    <property type="entry name" value="Radical_SAM"/>
    <property type="match status" value="1"/>
</dbReference>
<dbReference type="GO" id="GO:0009249">
    <property type="term" value="P:protein lipoylation"/>
    <property type="evidence" value="ECO:0007669"/>
    <property type="project" value="UniProtKB-UniRule"/>
</dbReference>
<evidence type="ECO:0000313" key="11">
    <source>
        <dbReference type="EMBL" id="SEJ22768.1"/>
    </source>
</evidence>
<feature type="binding site" evidence="9">
    <location>
        <position position="304"/>
    </location>
    <ligand>
        <name>[4Fe-4S] cluster</name>
        <dbReference type="ChEBI" id="CHEBI:49883"/>
        <label>1</label>
    </ligand>
</feature>
<dbReference type="Proteomes" id="UP000199223">
    <property type="component" value="Unassembled WGS sequence"/>
</dbReference>
<comment type="similarity">
    <text evidence="9">Belongs to the radical SAM superfamily. Lipoyl synthase family.</text>
</comment>
<dbReference type="NCBIfam" id="NF009544">
    <property type="entry name" value="PRK12928.1"/>
    <property type="match status" value="1"/>
</dbReference>
<evidence type="ECO:0000256" key="9">
    <source>
        <dbReference type="HAMAP-Rule" id="MF_00206"/>
    </source>
</evidence>
<dbReference type="RefSeq" id="WP_092264038.1">
    <property type="nucleotide sequence ID" value="NZ_FNZA01000005.1"/>
</dbReference>
<gene>
    <name evidence="9" type="primary">lipA</name>
    <name evidence="11" type="ORF">SAMN04488058_10544</name>
</gene>
<comment type="subcellular location">
    <subcellularLocation>
        <location evidence="9">Cytoplasm</location>
    </subcellularLocation>
</comment>
<dbReference type="InterPro" id="IPR013785">
    <property type="entry name" value="Aldolase_TIM"/>
</dbReference>
<keyword evidence="7 9" id="KW-0411">Iron-sulfur</keyword>
<accession>A0A1H6X189</accession>
<comment type="pathway">
    <text evidence="9">Protein modification; protein lipoylation via endogenous pathway; protein N(6)-(lipoyl)lysine from octanoyl-[acyl-carrier-protein]: step 2/2.</text>
</comment>
<keyword evidence="4 9" id="KW-0949">S-adenosyl-L-methionine</keyword>
<comment type="cofactor">
    <cofactor evidence="9">
        <name>[4Fe-4S] cluster</name>
        <dbReference type="ChEBI" id="CHEBI:49883"/>
    </cofactor>
    <text evidence="9">Binds 2 [4Fe-4S] clusters per subunit. One cluster is coordinated with 3 cysteines and an exchangeable S-adenosyl-L-methionine.</text>
</comment>